<accession>A0A654U6V6</accession>
<evidence type="ECO:0000313" key="2">
    <source>
        <dbReference type="Proteomes" id="UP000046680"/>
    </source>
</evidence>
<evidence type="ECO:0000313" key="1">
    <source>
        <dbReference type="EMBL" id="CFS15279.1"/>
    </source>
</evidence>
<dbReference type="EMBL" id="CGCX01002704">
    <property type="protein sequence ID" value="CFS15279.1"/>
    <property type="molecule type" value="Genomic_DNA"/>
</dbReference>
<proteinExistence type="predicted"/>
<dbReference type="Proteomes" id="UP000046680">
    <property type="component" value="Unassembled WGS sequence"/>
</dbReference>
<dbReference type="AlphaFoldDB" id="A0A654U6V6"/>
<name>A0A654U6V6_MYCTX</name>
<protein>
    <submittedName>
        <fullName evidence="1">Uncharacterized protein</fullName>
    </submittedName>
</protein>
<sequence>MHRWPFVVAGQNCLELPDRRAQRVSKGLGDPSGMRMHERGMPDRIVLRIRSEFANPGPLVSAGDRS</sequence>
<reference evidence="1 2" key="1">
    <citation type="submission" date="2015-03" db="EMBL/GenBank/DDBJ databases">
        <authorList>
            <consortium name="Pathogen Informatics"/>
        </authorList>
    </citation>
    <scope>NUCLEOTIDE SEQUENCE [LARGE SCALE GENOMIC DNA]</scope>
    <source>
        <strain evidence="1 2">C09601061</strain>
    </source>
</reference>
<gene>
    <name evidence="1" type="ORF">ERS007657_04272</name>
</gene>
<organism evidence="1 2">
    <name type="scientific">Mycobacterium tuberculosis</name>
    <dbReference type="NCBI Taxonomy" id="1773"/>
    <lineage>
        <taxon>Bacteria</taxon>
        <taxon>Bacillati</taxon>
        <taxon>Actinomycetota</taxon>
        <taxon>Actinomycetes</taxon>
        <taxon>Mycobacteriales</taxon>
        <taxon>Mycobacteriaceae</taxon>
        <taxon>Mycobacterium</taxon>
        <taxon>Mycobacterium tuberculosis complex</taxon>
    </lineage>
</organism>